<reference evidence="5" key="1">
    <citation type="submission" date="2021-09" db="EMBL/GenBank/DDBJ databases">
        <authorList>
            <consortium name="AG Swart"/>
            <person name="Singh M."/>
            <person name="Singh A."/>
            <person name="Seah K."/>
            <person name="Emmerich C."/>
        </authorList>
    </citation>
    <scope>NUCLEOTIDE SEQUENCE</scope>
    <source>
        <strain evidence="5">ATCC30299</strain>
    </source>
</reference>
<keyword evidence="6" id="KW-1185">Reference proteome</keyword>
<dbReference type="EMBL" id="CAJZBQ010000053">
    <property type="protein sequence ID" value="CAG9331208.1"/>
    <property type="molecule type" value="Genomic_DNA"/>
</dbReference>
<evidence type="ECO:0000256" key="1">
    <source>
        <dbReference type="ARBA" id="ARBA00001554"/>
    </source>
</evidence>
<comment type="similarity">
    <text evidence="2">Belongs to the pterin-4-alpha-carbinolamine dehydratase family.</text>
</comment>
<keyword evidence="4" id="KW-0456">Lyase</keyword>
<dbReference type="GO" id="GO:0006729">
    <property type="term" value="P:tetrahydrobiopterin biosynthetic process"/>
    <property type="evidence" value="ECO:0007669"/>
    <property type="project" value="InterPro"/>
</dbReference>
<comment type="catalytic activity">
    <reaction evidence="1">
        <text>(4aS,6R)-4a-hydroxy-L-erythro-5,6,7,8-tetrahydrobiopterin = (6R)-L-erythro-6,7-dihydrobiopterin + H2O</text>
        <dbReference type="Rhea" id="RHEA:11920"/>
        <dbReference type="ChEBI" id="CHEBI:15377"/>
        <dbReference type="ChEBI" id="CHEBI:15642"/>
        <dbReference type="ChEBI" id="CHEBI:43120"/>
        <dbReference type="EC" id="4.2.1.96"/>
    </reaction>
</comment>
<dbReference type="GO" id="GO:0008124">
    <property type="term" value="F:4-alpha-hydroxytetrahydrobiopterin dehydratase activity"/>
    <property type="evidence" value="ECO:0007669"/>
    <property type="project" value="UniProtKB-EC"/>
</dbReference>
<dbReference type="AlphaFoldDB" id="A0AAU9K2P1"/>
<dbReference type="Proteomes" id="UP001162131">
    <property type="component" value="Unassembled WGS sequence"/>
</dbReference>
<dbReference type="InterPro" id="IPR036428">
    <property type="entry name" value="PCD_sf"/>
</dbReference>
<comment type="caution">
    <text evidence="5">The sequence shown here is derived from an EMBL/GenBank/DDBJ whole genome shotgun (WGS) entry which is preliminary data.</text>
</comment>
<evidence type="ECO:0000256" key="2">
    <source>
        <dbReference type="ARBA" id="ARBA00006472"/>
    </source>
</evidence>
<sequence length="114" mass="13072">MVIIIKMLRKFTSQVTISQLKEIKSFLPSWHVSNDSSELRKTFHFNNSKEAWDFVDIVGKIAAKHQCPPAWSLLHNKVAIKFPPEPSQELTNGQVWLASFMDKAGAHIKEDHMN</sequence>
<evidence type="ECO:0000256" key="3">
    <source>
        <dbReference type="ARBA" id="ARBA00013252"/>
    </source>
</evidence>
<gene>
    <name evidence="5" type="ORF">BSTOLATCC_MIC53284</name>
</gene>
<dbReference type="EC" id="4.2.1.96" evidence="3"/>
<dbReference type="InterPro" id="IPR001533">
    <property type="entry name" value="Pterin_deHydtase"/>
</dbReference>
<dbReference type="Pfam" id="PF01329">
    <property type="entry name" value="Pterin_4a"/>
    <property type="match status" value="1"/>
</dbReference>
<protein>
    <recommendedName>
        <fullName evidence="3">4a-hydroxytetrahydrobiopterin dehydratase</fullName>
        <ecNumber evidence="3">4.2.1.96</ecNumber>
    </recommendedName>
</protein>
<proteinExistence type="inferred from homology"/>
<dbReference type="SUPFAM" id="SSF55248">
    <property type="entry name" value="PCD-like"/>
    <property type="match status" value="1"/>
</dbReference>
<evidence type="ECO:0000256" key="4">
    <source>
        <dbReference type="ARBA" id="ARBA00023239"/>
    </source>
</evidence>
<evidence type="ECO:0000313" key="5">
    <source>
        <dbReference type="EMBL" id="CAG9331208.1"/>
    </source>
</evidence>
<dbReference type="Gene3D" id="3.30.1360.20">
    <property type="entry name" value="Transcriptional coactivator/pterin dehydratase"/>
    <property type="match status" value="1"/>
</dbReference>
<accession>A0AAU9K2P1</accession>
<organism evidence="5 6">
    <name type="scientific">Blepharisma stoltei</name>
    <dbReference type="NCBI Taxonomy" id="1481888"/>
    <lineage>
        <taxon>Eukaryota</taxon>
        <taxon>Sar</taxon>
        <taxon>Alveolata</taxon>
        <taxon>Ciliophora</taxon>
        <taxon>Postciliodesmatophora</taxon>
        <taxon>Heterotrichea</taxon>
        <taxon>Heterotrichida</taxon>
        <taxon>Blepharismidae</taxon>
        <taxon>Blepharisma</taxon>
    </lineage>
</organism>
<name>A0AAU9K2P1_9CILI</name>
<evidence type="ECO:0000313" key="6">
    <source>
        <dbReference type="Proteomes" id="UP001162131"/>
    </source>
</evidence>